<organism evidence="2 3">
    <name type="scientific">Leptolyngbya boryana NIES-2135</name>
    <dbReference type="NCBI Taxonomy" id="1973484"/>
    <lineage>
        <taxon>Bacteria</taxon>
        <taxon>Bacillati</taxon>
        <taxon>Cyanobacteriota</taxon>
        <taxon>Cyanophyceae</taxon>
        <taxon>Leptolyngbyales</taxon>
        <taxon>Leptolyngbyaceae</taxon>
        <taxon>Leptolyngbya group</taxon>
        <taxon>Leptolyngbya</taxon>
    </lineage>
</organism>
<protein>
    <submittedName>
        <fullName evidence="2">Geranylgeranyl reductase</fullName>
    </submittedName>
</protein>
<gene>
    <name evidence="2" type="ORF">NIES2135_30850</name>
</gene>
<dbReference type="NCBIfam" id="TIGR02032">
    <property type="entry name" value="GG-red-SF"/>
    <property type="match status" value="1"/>
</dbReference>
<dbReference type="InterPro" id="IPR036188">
    <property type="entry name" value="FAD/NAD-bd_sf"/>
</dbReference>
<dbReference type="AlphaFoldDB" id="A0A1Z4JHK3"/>
<dbReference type="InterPro" id="IPR002938">
    <property type="entry name" value="FAD-bd"/>
</dbReference>
<dbReference type="EMBL" id="AP018203">
    <property type="protein sequence ID" value="BAY56255.1"/>
    <property type="molecule type" value="Genomic_DNA"/>
</dbReference>
<dbReference type="PRINTS" id="PR00420">
    <property type="entry name" value="RNGMNOXGNASE"/>
</dbReference>
<dbReference type="InterPro" id="IPR011777">
    <property type="entry name" value="Geranylgeranyl_Rdtase_fam"/>
</dbReference>
<dbReference type="Gene3D" id="3.50.50.60">
    <property type="entry name" value="FAD/NAD(P)-binding domain"/>
    <property type="match status" value="1"/>
</dbReference>
<sequence length="373" mass="40450">MFDCIVVGAGPAGGTAAYHLAKRGRSVLVLEKDALPRYKPCSGGVSPAIAQWFEFDFSPVISRKVNTIRYTWKLGDPVDATLETPEPMWMVRRDEFDQFVIKQAQQVGAEVRDGTAVTGIEFKGDLWLVQTTAGSLEAKYLIAADGAKGLMAKWLGFKERKTQMGAVMEAPHAIGQTAQFDFGMLKNGFIWNLPKSEGFSAGTASFRGNDKTDFDKALSNYAKEAGFNTSGAQIYTHPIVFWDGDQVLHTQNAVLAGETAAIVDPMTAEGIRPSMFSGMKAAEAIDQALNGNANALAEYTNVIQQEWGSDMVWAQRLANLFYRVPGIGYKVGVKRPTATDRLGKIMCGELRYADVATRALKRLGGGLIPGMGG</sequence>
<dbReference type="Proteomes" id="UP000217895">
    <property type="component" value="Chromosome"/>
</dbReference>
<reference evidence="2 3" key="1">
    <citation type="submission" date="2017-06" db="EMBL/GenBank/DDBJ databases">
        <title>Genome sequencing of cyanobaciteial culture collection at National Institute for Environmental Studies (NIES).</title>
        <authorList>
            <person name="Hirose Y."/>
            <person name="Shimura Y."/>
            <person name="Fujisawa T."/>
            <person name="Nakamura Y."/>
            <person name="Kawachi M."/>
        </authorList>
    </citation>
    <scope>NUCLEOTIDE SEQUENCE [LARGE SCALE GENOMIC DNA]</scope>
    <source>
        <strain evidence="2 3">NIES-2135</strain>
    </source>
</reference>
<evidence type="ECO:0000259" key="1">
    <source>
        <dbReference type="Pfam" id="PF01494"/>
    </source>
</evidence>
<dbReference type="Pfam" id="PF01494">
    <property type="entry name" value="FAD_binding_3"/>
    <property type="match status" value="1"/>
</dbReference>
<keyword evidence="3" id="KW-1185">Reference proteome</keyword>
<name>A0A1Z4JHK3_LEPBY</name>
<dbReference type="SUPFAM" id="SSF51905">
    <property type="entry name" value="FAD/NAD(P)-binding domain"/>
    <property type="match status" value="1"/>
</dbReference>
<accession>A0A1Z4JHK3</accession>
<dbReference type="GO" id="GO:0071949">
    <property type="term" value="F:FAD binding"/>
    <property type="evidence" value="ECO:0007669"/>
    <property type="project" value="InterPro"/>
</dbReference>
<dbReference type="GO" id="GO:0016628">
    <property type="term" value="F:oxidoreductase activity, acting on the CH-CH group of donors, NAD or NADP as acceptor"/>
    <property type="evidence" value="ECO:0007669"/>
    <property type="project" value="InterPro"/>
</dbReference>
<dbReference type="PANTHER" id="PTHR42685">
    <property type="entry name" value="GERANYLGERANYL DIPHOSPHATE REDUCTASE"/>
    <property type="match status" value="1"/>
</dbReference>
<proteinExistence type="predicted"/>
<dbReference type="PANTHER" id="PTHR42685:SF22">
    <property type="entry name" value="CONDITIONED MEDIUM FACTOR RECEPTOR 1"/>
    <property type="match status" value="1"/>
</dbReference>
<feature type="domain" description="FAD-binding" evidence="1">
    <location>
        <begin position="3"/>
        <end position="166"/>
    </location>
</feature>
<dbReference type="InterPro" id="IPR050407">
    <property type="entry name" value="Geranylgeranyl_reductase"/>
</dbReference>
<evidence type="ECO:0000313" key="3">
    <source>
        <dbReference type="Proteomes" id="UP000217895"/>
    </source>
</evidence>
<evidence type="ECO:0000313" key="2">
    <source>
        <dbReference type="EMBL" id="BAY56255.1"/>
    </source>
</evidence>